<comment type="caution">
    <text evidence="2">The sequence shown here is derived from an EMBL/GenBank/DDBJ whole genome shotgun (WGS) entry which is preliminary data.</text>
</comment>
<dbReference type="OrthoDB" id="129017at2759"/>
<name>A0A225W2R4_9STRA</name>
<dbReference type="EMBL" id="NBNE01002111">
    <property type="protein sequence ID" value="OWZ11488.1"/>
    <property type="molecule type" value="Genomic_DNA"/>
</dbReference>
<dbReference type="Pfam" id="PF14214">
    <property type="entry name" value="Helitron_like_N"/>
    <property type="match status" value="1"/>
</dbReference>
<dbReference type="STRING" id="4795.A0A225W2R4"/>
<feature type="domain" description="Helitron helicase-like" evidence="1">
    <location>
        <begin position="4"/>
        <end position="120"/>
    </location>
</feature>
<reference evidence="3" key="1">
    <citation type="submission" date="2017-03" db="EMBL/GenBank/DDBJ databases">
        <title>Phytopthora megakarya and P. palmivora, two closely related causual agents of cacao black pod achieved similar genome size and gene model numbers by different mechanisms.</title>
        <authorList>
            <person name="Ali S."/>
            <person name="Shao J."/>
            <person name="Larry D.J."/>
            <person name="Kronmiller B."/>
            <person name="Shen D."/>
            <person name="Strem M.D."/>
            <person name="Melnick R.L."/>
            <person name="Guiltinan M.J."/>
            <person name="Tyler B.M."/>
            <person name="Meinhardt L.W."/>
            <person name="Bailey B.A."/>
        </authorList>
    </citation>
    <scope>NUCLEOTIDE SEQUENCE [LARGE SCALE GENOMIC DNA]</scope>
    <source>
        <strain evidence="3">zdho120</strain>
    </source>
</reference>
<evidence type="ECO:0000313" key="2">
    <source>
        <dbReference type="EMBL" id="OWZ11488.1"/>
    </source>
</evidence>
<keyword evidence="3" id="KW-1185">Reference proteome</keyword>
<dbReference type="InterPro" id="IPR025476">
    <property type="entry name" value="Helitron_helicase-like"/>
</dbReference>
<organism evidence="2 3">
    <name type="scientific">Phytophthora megakarya</name>
    <dbReference type="NCBI Taxonomy" id="4795"/>
    <lineage>
        <taxon>Eukaryota</taxon>
        <taxon>Sar</taxon>
        <taxon>Stramenopiles</taxon>
        <taxon>Oomycota</taxon>
        <taxon>Peronosporomycetes</taxon>
        <taxon>Peronosporales</taxon>
        <taxon>Peronosporaceae</taxon>
        <taxon>Phytophthora</taxon>
    </lineage>
</organism>
<dbReference type="Proteomes" id="UP000198211">
    <property type="component" value="Unassembled WGS sequence"/>
</dbReference>
<evidence type="ECO:0000313" key="3">
    <source>
        <dbReference type="Proteomes" id="UP000198211"/>
    </source>
</evidence>
<proteinExistence type="predicted"/>
<protein>
    <recommendedName>
        <fullName evidence="1">Helitron helicase-like domain-containing protein</fullName>
    </recommendedName>
</protein>
<gene>
    <name evidence="2" type="ORF">PHMEG_00015483</name>
</gene>
<sequence length="201" mass="22620">MQLAFGQPSLFFTVSPDNSLVFRIADLAGDVPSEMLHAIDDTMNISKTFLRAHLGMISTQNPVACARYFDRIIAIIIEVLFDWNQTKKCSKGKGGIFGTTEAFYGSTESQSPTGSLHSDMMVWIRGMPRTLEQYTQLRNTDHFRQRLVSYVDSILHASYPVSTNNCPSCHDTNLEAVAVTQQAFKSPPRNDMPKYRTLLFL</sequence>
<evidence type="ECO:0000259" key="1">
    <source>
        <dbReference type="Pfam" id="PF14214"/>
    </source>
</evidence>
<dbReference type="AlphaFoldDB" id="A0A225W2R4"/>
<accession>A0A225W2R4</accession>